<reference evidence="3 4" key="1">
    <citation type="submission" date="2018-02" db="EMBL/GenBank/DDBJ databases">
        <title>The draft genome of Sphingobacterium sp. 5JN-11.</title>
        <authorList>
            <person name="Liu L."/>
            <person name="Li L."/>
            <person name="Liang L."/>
            <person name="Zhang X."/>
            <person name="Wang T."/>
        </authorList>
    </citation>
    <scope>NUCLEOTIDE SEQUENCE [LARGE SCALE GENOMIC DNA]</scope>
    <source>
        <strain evidence="3 4">5JN-11</strain>
    </source>
</reference>
<dbReference type="Pfam" id="PF11412">
    <property type="entry name" value="DsbD_N"/>
    <property type="match status" value="1"/>
</dbReference>
<protein>
    <submittedName>
        <fullName evidence="3">Sugar transporter</fullName>
    </submittedName>
</protein>
<evidence type="ECO:0000259" key="2">
    <source>
        <dbReference type="Pfam" id="PF11412"/>
    </source>
</evidence>
<feature type="domain" description="Thiol:disulfide interchange protein DsbD N-terminal" evidence="2">
    <location>
        <begin position="37"/>
        <end position="148"/>
    </location>
</feature>
<organism evidence="3 4">
    <name type="scientific">Sphingobacterium haloxyli</name>
    <dbReference type="NCBI Taxonomy" id="2100533"/>
    <lineage>
        <taxon>Bacteria</taxon>
        <taxon>Pseudomonadati</taxon>
        <taxon>Bacteroidota</taxon>
        <taxon>Sphingobacteriia</taxon>
        <taxon>Sphingobacteriales</taxon>
        <taxon>Sphingobacteriaceae</taxon>
        <taxon>Sphingobacterium</taxon>
    </lineage>
</organism>
<dbReference type="OrthoDB" id="767251at2"/>
<name>A0A2S9IZR6_9SPHI</name>
<evidence type="ECO:0000313" key="4">
    <source>
        <dbReference type="Proteomes" id="UP000239711"/>
    </source>
</evidence>
<keyword evidence="3" id="KW-0762">Sugar transport</keyword>
<feature type="signal peptide" evidence="1">
    <location>
        <begin position="1"/>
        <end position="22"/>
    </location>
</feature>
<keyword evidence="3" id="KW-0813">Transport</keyword>
<accession>A0A2S9IZR6</accession>
<dbReference type="InterPro" id="IPR028250">
    <property type="entry name" value="DsbDN"/>
</dbReference>
<evidence type="ECO:0000313" key="3">
    <source>
        <dbReference type="EMBL" id="PRD46015.1"/>
    </source>
</evidence>
<keyword evidence="4" id="KW-1185">Reference proteome</keyword>
<proteinExistence type="predicted"/>
<gene>
    <name evidence="3" type="ORF">C5745_17250</name>
</gene>
<dbReference type="AlphaFoldDB" id="A0A2S9IZR6"/>
<feature type="chain" id="PRO_5015741113" evidence="1">
    <location>
        <begin position="23"/>
        <end position="151"/>
    </location>
</feature>
<evidence type="ECO:0000256" key="1">
    <source>
        <dbReference type="SAM" id="SignalP"/>
    </source>
</evidence>
<dbReference type="Gene3D" id="2.60.40.1250">
    <property type="entry name" value="Thiol:disulfide interchange protein DsbD, N-terminal domain"/>
    <property type="match status" value="1"/>
</dbReference>
<comment type="caution">
    <text evidence="3">The sequence shown here is derived from an EMBL/GenBank/DDBJ whole genome shotgun (WGS) entry which is preliminary data.</text>
</comment>
<sequence>MRMKKLSLLIVAMLFIMANVDAQILNPVKWSVASKKLNDKEAVVFIKANIDNGWHIYGLQVPDGGPISTAFTFSPSNNYSLNGKVAAPAPKSKFEKDFGMDVPYYTKEVVFQQKVKLKNGQPVVKGVVEFMVCDSERCLPPDEHAFTVTIK</sequence>
<dbReference type="Proteomes" id="UP000239711">
    <property type="component" value="Unassembled WGS sequence"/>
</dbReference>
<keyword evidence="1" id="KW-0732">Signal</keyword>
<dbReference type="InterPro" id="IPR036929">
    <property type="entry name" value="DsbDN_sf"/>
</dbReference>
<dbReference type="EMBL" id="PVBQ01000018">
    <property type="protein sequence ID" value="PRD46015.1"/>
    <property type="molecule type" value="Genomic_DNA"/>
</dbReference>